<keyword evidence="1" id="KW-0812">Transmembrane</keyword>
<feature type="transmembrane region" description="Helical" evidence="1">
    <location>
        <begin position="20"/>
        <end position="41"/>
    </location>
</feature>
<dbReference type="AlphaFoldDB" id="A0A8X6Q8K0"/>
<feature type="transmembrane region" description="Helical" evidence="1">
    <location>
        <begin position="98"/>
        <end position="119"/>
    </location>
</feature>
<evidence type="ECO:0000256" key="1">
    <source>
        <dbReference type="SAM" id="Phobius"/>
    </source>
</evidence>
<keyword evidence="3" id="KW-1185">Reference proteome</keyword>
<dbReference type="Proteomes" id="UP000887013">
    <property type="component" value="Unassembled WGS sequence"/>
</dbReference>
<reference evidence="2" key="1">
    <citation type="submission" date="2020-08" db="EMBL/GenBank/DDBJ databases">
        <title>Multicomponent nature underlies the extraordinary mechanical properties of spider dragline silk.</title>
        <authorList>
            <person name="Kono N."/>
            <person name="Nakamura H."/>
            <person name="Mori M."/>
            <person name="Yoshida Y."/>
            <person name="Ohtoshi R."/>
            <person name="Malay A.D."/>
            <person name="Moran D.A.P."/>
            <person name="Tomita M."/>
            <person name="Numata K."/>
            <person name="Arakawa K."/>
        </authorList>
    </citation>
    <scope>NUCLEOTIDE SEQUENCE</scope>
</reference>
<accession>A0A8X6Q8K0</accession>
<sequence length="124" mass="14022">MAGLFWTGFSLAFSLKNDYQSYACLFGATLFYSCVLLLVFLPAAVANQSAEDAKDVIISLPGWFPQHYNELKIYVRKKFKQRKSKFTLWKIYKIDKSLIISTLGTLLSYGFLIGTLGTVQNTNT</sequence>
<evidence type="ECO:0000313" key="3">
    <source>
        <dbReference type="Proteomes" id="UP000887013"/>
    </source>
</evidence>
<gene>
    <name evidence="2" type="primary">AVEN_142535_1</name>
    <name evidence="2" type="ORF">NPIL_164591</name>
</gene>
<name>A0A8X6Q8K0_NEPPI</name>
<keyword evidence="1" id="KW-0472">Membrane</keyword>
<evidence type="ECO:0000313" key="2">
    <source>
        <dbReference type="EMBL" id="GFU06047.1"/>
    </source>
</evidence>
<keyword evidence="1" id="KW-1133">Transmembrane helix</keyword>
<dbReference type="EMBL" id="BMAW01028154">
    <property type="protein sequence ID" value="GFU06047.1"/>
    <property type="molecule type" value="Genomic_DNA"/>
</dbReference>
<dbReference type="OrthoDB" id="6412238at2759"/>
<organism evidence="2 3">
    <name type="scientific">Nephila pilipes</name>
    <name type="common">Giant wood spider</name>
    <name type="synonym">Nephila maculata</name>
    <dbReference type="NCBI Taxonomy" id="299642"/>
    <lineage>
        <taxon>Eukaryota</taxon>
        <taxon>Metazoa</taxon>
        <taxon>Ecdysozoa</taxon>
        <taxon>Arthropoda</taxon>
        <taxon>Chelicerata</taxon>
        <taxon>Arachnida</taxon>
        <taxon>Araneae</taxon>
        <taxon>Araneomorphae</taxon>
        <taxon>Entelegynae</taxon>
        <taxon>Araneoidea</taxon>
        <taxon>Nephilidae</taxon>
        <taxon>Nephila</taxon>
    </lineage>
</organism>
<protein>
    <submittedName>
        <fullName evidence="2">Uncharacterized protein</fullName>
    </submittedName>
</protein>
<proteinExistence type="predicted"/>
<comment type="caution">
    <text evidence="2">The sequence shown here is derived from an EMBL/GenBank/DDBJ whole genome shotgun (WGS) entry which is preliminary data.</text>
</comment>